<keyword evidence="1" id="KW-0378">Hydrolase</keyword>
<evidence type="ECO:0000313" key="3">
    <source>
        <dbReference type="EMBL" id="TCL00017.1"/>
    </source>
</evidence>
<reference evidence="3 4" key="1">
    <citation type="submission" date="2019-03" db="EMBL/GenBank/DDBJ databases">
        <title>Genomic Encyclopedia of Archaeal and Bacterial Type Strains, Phase II (KMG-II): from individual species to whole genera.</title>
        <authorList>
            <person name="Goeker M."/>
        </authorList>
    </citation>
    <scope>NUCLEOTIDE SEQUENCE [LARGE SCALE GENOMIC DNA]</scope>
    <source>
        <strain evidence="3 4">DSM 26433</strain>
    </source>
</reference>
<dbReference type="OrthoDB" id="289720at2"/>
<protein>
    <submittedName>
        <fullName evidence="3">8-oxo-dGTP diphosphatase</fullName>
    </submittedName>
</protein>
<comment type="caution">
    <text evidence="3">The sequence shown here is derived from an EMBL/GenBank/DDBJ whole genome shotgun (WGS) entry which is preliminary data.</text>
</comment>
<accession>A0A4R1N208</accession>
<dbReference type="GO" id="GO:0016787">
    <property type="term" value="F:hydrolase activity"/>
    <property type="evidence" value="ECO:0007669"/>
    <property type="project" value="UniProtKB-KW"/>
</dbReference>
<dbReference type="RefSeq" id="WP_132861834.1">
    <property type="nucleotide sequence ID" value="NZ_SMGR01000004.1"/>
</dbReference>
<dbReference type="InterPro" id="IPR020476">
    <property type="entry name" value="Nudix_hydrolase"/>
</dbReference>
<dbReference type="AlphaFoldDB" id="A0A4R1N208"/>
<evidence type="ECO:0000259" key="2">
    <source>
        <dbReference type="PROSITE" id="PS51462"/>
    </source>
</evidence>
<dbReference type="PROSITE" id="PS51462">
    <property type="entry name" value="NUDIX"/>
    <property type="match status" value="1"/>
</dbReference>
<dbReference type="CDD" id="cd04682">
    <property type="entry name" value="NUDIX_Hydrolase"/>
    <property type="match status" value="1"/>
</dbReference>
<name>A0A4R1N208_9RHOB</name>
<keyword evidence="4" id="KW-1185">Reference proteome</keyword>
<dbReference type="Pfam" id="PF00293">
    <property type="entry name" value="NUDIX"/>
    <property type="match status" value="1"/>
</dbReference>
<evidence type="ECO:0000313" key="4">
    <source>
        <dbReference type="Proteomes" id="UP000295673"/>
    </source>
</evidence>
<dbReference type="PRINTS" id="PR00502">
    <property type="entry name" value="NUDIXFAMILY"/>
</dbReference>
<organism evidence="3 4">
    <name type="scientific">Shimia isoporae</name>
    <dbReference type="NCBI Taxonomy" id="647720"/>
    <lineage>
        <taxon>Bacteria</taxon>
        <taxon>Pseudomonadati</taxon>
        <taxon>Pseudomonadota</taxon>
        <taxon>Alphaproteobacteria</taxon>
        <taxon>Rhodobacterales</taxon>
        <taxon>Roseobacteraceae</taxon>
    </lineage>
</organism>
<dbReference type="Gene3D" id="3.90.79.10">
    <property type="entry name" value="Nucleoside Triphosphate Pyrophosphohydrolase"/>
    <property type="match status" value="1"/>
</dbReference>
<dbReference type="InterPro" id="IPR000086">
    <property type="entry name" value="NUDIX_hydrolase_dom"/>
</dbReference>
<dbReference type="EMBL" id="SMGR01000004">
    <property type="protein sequence ID" value="TCL00017.1"/>
    <property type="molecule type" value="Genomic_DNA"/>
</dbReference>
<feature type="domain" description="Nudix hydrolase" evidence="2">
    <location>
        <begin position="11"/>
        <end position="142"/>
    </location>
</feature>
<dbReference type="InterPro" id="IPR015797">
    <property type="entry name" value="NUDIX_hydrolase-like_dom_sf"/>
</dbReference>
<dbReference type="Proteomes" id="UP000295673">
    <property type="component" value="Unassembled WGS sequence"/>
</dbReference>
<proteinExistence type="predicted"/>
<evidence type="ECO:0000256" key="1">
    <source>
        <dbReference type="ARBA" id="ARBA00022801"/>
    </source>
</evidence>
<dbReference type="SUPFAM" id="SSF55811">
    <property type="entry name" value="Nudix"/>
    <property type="match status" value="1"/>
</dbReference>
<sequence>MSITAAAWTDRSFRGTKLMLFAGGKLVTLLRDNNPSIPWPNYWDFPGGGREGGENAVECTLRETREEVGIELTPSALEWAKLYHRENHFTWFFAATLPAASISAIHLGEEGQSWRLMTPREYLTHSRGIPHFQTRLADYLAA</sequence>
<gene>
    <name evidence="3" type="ORF">BXY66_3725</name>
</gene>